<dbReference type="InterPro" id="IPR013783">
    <property type="entry name" value="Ig-like_fold"/>
</dbReference>
<dbReference type="InterPro" id="IPR022409">
    <property type="entry name" value="PKD/Chitinase_dom"/>
</dbReference>
<dbReference type="PANTHER" id="PTHR33351">
    <property type="entry name" value="HISACTOPHILIN-1-RELATED"/>
    <property type="match status" value="1"/>
</dbReference>
<dbReference type="GO" id="GO:0051015">
    <property type="term" value="F:actin filament binding"/>
    <property type="evidence" value="ECO:0007669"/>
    <property type="project" value="TreeGrafter"/>
</dbReference>
<feature type="domain" description="PKD" evidence="3">
    <location>
        <begin position="459"/>
        <end position="513"/>
    </location>
</feature>
<dbReference type="InterPro" id="IPR012334">
    <property type="entry name" value="Pectin_lyas_fold"/>
</dbReference>
<keyword evidence="2" id="KW-0732">Signal</keyword>
<dbReference type="InterPro" id="IPR008999">
    <property type="entry name" value="Actin-crosslinking"/>
</dbReference>
<dbReference type="GO" id="GO:0015629">
    <property type="term" value="C:actin cytoskeleton"/>
    <property type="evidence" value="ECO:0007669"/>
    <property type="project" value="TreeGrafter"/>
</dbReference>
<feature type="signal peptide" evidence="2">
    <location>
        <begin position="1"/>
        <end position="28"/>
    </location>
</feature>
<dbReference type="STRING" id="307121.GA0070620_4280"/>
<dbReference type="SUPFAM" id="SSF49299">
    <property type="entry name" value="PKD domain"/>
    <property type="match status" value="1"/>
</dbReference>
<proteinExistence type="predicted"/>
<dbReference type="Gene3D" id="2.160.20.10">
    <property type="entry name" value="Single-stranded right-handed beta-helix, Pectin lyase-like"/>
    <property type="match status" value="1"/>
</dbReference>
<dbReference type="OrthoDB" id="226690at2"/>
<dbReference type="SUPFAM" id="SSF50405">
    <property type="entry name" value="Actin-crosslinking proteins"/>
    <property type="match status" value="2"/>
</dbReference>
<dbReference type="Pfam" id="PF18911">
    <property type="entry name" value="PKD_4"/>
    <property type="match status" value="1"/>
</dbReference>
<dbReference type="Gene3D" id="2.60.40.10">
    <property type="entry name" value="Immunoglobulins"/>
    <property type="match status" value="1"/>
</dbReference>
<dbReference type="InterPro" id="IPR011050">
    <property type="entry name" value="Pectin_lyase_fold/virulence"/>
</dbReference>
<evidence type="ECO:0000256" key="2">
    <source>
        <dbReference type="SAM" id="SignalP"/>
    </source>
</evidence>
<dbReference type="PANTHER" id="PTHR33351:SF1">
    <property type="entry name" value="IG-LIKE DOMAIN-CONTAINING PROTEIN-RELATED"/>
    <property type="match status" value="1"/>
</dbReference>
<dbReference type="SMART" id="SM00710">
    <property type="entry name" value="PbH1"/>
    <property type="match status" value="5"/>
</dbReference>
<dbReference type="InterPro" id="IPR007742">
    <property type="entry name" value="NosD_dom"/>
</dbReference>
<dbReference type="InterPro" id="IPR035986">
    <property type="entry name" value="PKD_dom_sf"/>
</dbReference>
<organism evidence="4 5">
    <name type="scientific">Micromonospora krabiensis</name>
    <dbReference type="NCBI Taxonomy" id="307121"/>
    <lineage>
        <taxon>Bacteria</taxon>
        <taxon>Bacillati</taxon>
        <taxon>Actinomycetota</taxon>
        <taxon>Actinomycetes</taxon>
        <taxon>Micromonosporales</taxon>
        <taxon>Micromonosporaceae</taxon>
        <taxon>Micromonospora</taxon>
    </lineage>
</organism>
<dbReference type="EMBL" id="LT598496">
    <property type="protein sequence ID" value="SBV28726.1"/>
    <property type="molecule type" value="Genomic_DNA"/>
</dbReference>
<sequence length="774" mass="79680">MRITFLAGLTALTVAGGTLLAGAAPAQAADENTLYVRQNAATGCSDQNPGTLAQPFCSISAAAAVVTGGQTVDIGGGAYRERVVVRASGTPEQPTVFLGSGSSAALVGPTGGFDMDGQHDIVLQNLRVVASGDMPAVDARNSSGITIRGGGYAVSSSAATPVIRFAGVTESMLTQTTVTAGQATNSGVVLDAASSDVDIWDTSVSGNVNRATAEPSTGVRIDGPRNRFLSGSVGGFTGTAVLVGPGATGTVVANNTVTGGAGHGIHNSGATGTAITNNTVRDRCRDGIRVDGASSGVSVQNNVLYLNGYFGQTNCDLSLLDGVEIGVYGEAVGKTVVDYNNAHHYDSNSPTIYAWNTRMSLPAFRAASGQAAHDRETGNTNDNVDSANSAAPGYQELDKDGRPRIDDPAVANTGAGPVAYSDRGATETYRPPTSAFEAILDLATRTVTVDASASKPGLTPIDSYQFSFGDGSTITQSSPVATHTYATTGERVIGVKVTATDGRTGNSTKQVSVLPVAAKVGLLALSNRRYVQAEQDRSLLPNQAGVTTAGQLQLADAGNGKVALFSPRHGKFFTAVSYGSGVLLADSLVVGHEQTFTQIRNGDGSISLQSGWGTYVTADISGTLPLMASAPTIGTWEKFHQVPVADAGRSLQARVNSKYVTADITGTVPLIASRPTASTWERFDIVDLGDGQVALLARSNNRFVTADGAGAKPLLASRPTVSLWERFVRVNNSDGTVSFRAVVNNRYVSADGAGSKPLIANGPSINLWEKYTLG</sequence>
<dbReference type="SMART" id="SM00089">
    <property type="entry name" value="PKD"/>
    <property type="match status" value="1"/>
</dbReference>
<dbReference type="InterPro" id="IPR006626">
    <property type="entry name" value="PbH1"/>
</dbReference>
<dbReference type="GO" id="GO:0005975">
    <property type="term" value="P:carbohydrate metabolic process"/>
    <property type="evidence" value="ECO:0007669"/>
    <property type="project" value="UniProtKB-ARBA"/>
</dbReference>
<name>A0A1C3N873_9ACTN</name>
<feature type="region of interest" description="Disordered" evidence="1">
    <location>
        <begin position="367"/>
        <end position="429"/>
    </location>
</feature>
<dbReference type="SUPFAM" id="SSF51126">
    <property type="entry name" value="Pectin lyase-like"/>
    <property type="match status" value="1"/>
</dbReference>
<reference evidence="5" key="1">
    <citation type="submission" date="2016-06" db="EMBL/GenBank/DDBJ databases">
        <authorList>
            <person name="Varghese N."/>
            <person name="Submissions Spin"/>
        </authorList>
    </citation>
    <scope>NUCLEOTIDE SEQUENCE [LARGE SCALE GENOMIC DNA]</scope>
    <source>
        <strain evidence="5">DSM 45344</strain>
    </source>
</reference>
<evidence type="ECO:0000259" key="3">
    <source>
        <dbReference type="PROSITE" id="PS50093"/>
    </source>
</evidence>
<evidence type="ECO:0000313" key="4">
    <source>
        <dbReference type="EMBL" id="SBV28726.1"/>
    </source>
</evidence>
<dbReference type="AlphaFoldDB" id="A0A1C3N873"/>
<gene>
    <name evidence="4" type="ORF">GA0070620_4280</name>
</gene>
<dbReference type="Pfam" id="PF05048">
    <property type="entry name" value="NosD"/>
    <property type="match status" value="1"/>
</dbReference>
<dbReference type="CDD" id="cd00257">
    <property type="entry name" value="beta-trefoil_FSCN-like"/>
    <property type="match status" value="2"/>
</dbReference>
<dbReference type="Gene3D" id="2.80.10.50">
    <property type="match status" value="2"/>
</dbReference>
<dbReference type="RefSeq" id="WP_091593528.1">
    <property type="nucleotide sequence ID" value="NZ_JBHRWG010000004.1"/>
</dbReference>
<feature type="chain" id="PRO_5008678772" evidence="2">
    <location>
        <begin position="29"/>
        <end position="774"/>
    </location>
</feature>
<evidence type="ECO:0000256" key="1">
    <source>
        <dbReference type="SAM" id="MobiDB-lite"/>
    </source>
</evidence>
<dbReference type="Proteomes" id="UP000199393">
    <property type="component" value="Chromosome I"/>
</dbReference>
<dbReference type="CDD" id="cd00146">
    <property type="entry name" value="PKD"/>
    <property type="match status" value="1"/>
</dbReference>
<evidence type="ECO:0000313" key="5">
    <source>
        <dbReference type="Proteomes" id="UP000199393"/>
    </source>
</evidence>
<keyword evidence="5" id="KW-1185">Reference proteome</keyword>
<feature type="compositionally biased region" description="Basic and acidic residues" evidence="1">
    <location>
        <begin position="396"/>
        <end position="407"/>
    </location>
</feature>
<accession>A0A1C3N873</accession>
<dbReference type="GO" id="GO:0030041">
    <property type="term" value="P:actin filament polymerization"/>
    <property type="evidence" value="ECO:0007669"/>
    <property type="project" value="TreeGrafter"/>
</dbReference>
<dbReference type="PROSITE" id="PS50093">
    <property type="entry name" value="PKD"/>
    <property type="match status" value="1"/>
</dbReference>
<dbReference type="InterPro" id="IPR052883">
    <property type="entry name" value="Hisactophilin"/>
</dbReference>
<feature type="compositionally biased region" description="Polar residues" evidence="1">
    <location>
        <begin position="378"/>
        <end position="389"/>
    </location>
</feature>
<dbReference type="InterPro" id="IPR000601">
    <property type="entry name" value="PKD_dom"/>
</dbReference>
<protein>
    <submittedName>
        <fullName evidence="4">PKD domain-containing protein</fullName>
    </submittedName>
</protein>